<gene>
    <name evidence="1" type="ORF">K4H94_10830</name>
</gene>
<protein>
    <recommendedName>
        <fullName evidence="3">SHSP domain-containing protein</fullName>
    </recommendedName>
</protein>
<reference evidence="1 2" key="1">
    <citation type="submission" date="2021-08" db="EMBL/GenBank/DDBJ databases">
        <title>Genome sequence analysis of Clostridium chauvoei strains of European origin and evaluation of typing options for outbreak investigations.</title>
        <authorList>
            <person name="Abdel-Glil M."/>
            <person name="Thomas P."/>
            <person name="Seyboldt C."/>
        </authorList>
    </citation>
    <scope>NUCLEOTIDE SEQUENCE [LARGE SCALE GENOMIC DNA]</scope>
    <source>
        <strain evidence="1 2">S0260-09</strain>
    </source>
</reference>
<accession>A0ABD4RJ61</accession>
<evidence type="ECO:0000313" key="2">
    <source>
        <dbReference type="Proteomes" id="UP000775179"/>
    </source>
</evidence>
<dbReference type="EMBL" id="JAIFTX010000026">
    <property type="protein sequence ID" value="MBX7291498.1"/>
    <property type="molecule type" value="Genomic_DNA"/>
</dbReference>
<dbReference type="KEGG" id="cchv:BTM20_13345"/>
<sequence length="114" mass="13463">MDDKNIYNKFLNNKNKFISDLIDDNSLNTNPIINITQNKNYYDILISLNGLKKENLLLNYINNFLILNLNLKSKNNKSLQYKRLFYLKNIDICNITNKVSANLIYLKVPKLINY</sequence>
<dbReference type="Proteomes" id="UP000775179">
    <property type="component" value="Unassembled WGS sequence"/>
</dbReference>
<name>A0ABD4RJ61_9CLOT</name>
<dbReference type="InterPro" id="IPR008978">
    <property type="entry name" value="HSP20-like_chaperone"/>
</dbReference>
<dbReference type="AlphaFoldDB" id="A0ABD4RJ61"/>
<dbReference type="GeneID" id="66302866"/>
<organism evidence="1 2">
    <name type="scientific">Clostridium chauvoei</name>
    <dbReference type="NCBI Taxonomy" id="46867"/>
    <lineage>
        <taxon>Bacteria</taxon>
        <taxon>Bacillati</taxon>
        <taxon>Bacillota</taxon>
        <taxon>Clostridia</taxon>
        <taxon>Eubacteriales</taxon>
        <taxon>Clostridiaceae</taxon>
        <taxon>Clostridium</taxon>
    </lineage>
</organism>
<proteinExistence type="predicted"/>
<dbReference type="RefSeq" id="WP_021876860.1">
    <property type="nucleotide sequence ID" value="NZ_CP018624.1"/>
</dbReference>
<evidence type="ECO:0008006" key="3">
    <source>
        <dbReference type="Google" id="ProtNLM"/>
    </source>
</evidence>
<comment type="caution">
    <text evidence="1">The sequence shown here is derived from an EMBL/GenBank/DDBJ whole genome shotgun (WGS) entry which is preliminary data.</text>
</comment>
<evidence type="ECO:0000313" key="1">
    <source>
        <dbReference type="EMBL" id="MBX7291498.1"/>
    </source>
</evidence>
<dbReference type="SUPFAM" id="SSF49764">
    <property type="entry name" value="HSP20-like chaperones"/>
    <property type="match status" value="1"/>
</dbReference>